<keyword evidence="2" id="KW-1185">Reference proteome</keyword>
<organism evidence="1 2">
    <name type="scientific">Saccharothrix tamanrassetensis</name>
    <dbReference type="NCBI Taxonomy" id="1051531"/>
    <lineage>
        <taxon>Bacteria</taxon>
        <taxon>Bacillati</taxon>
        <taxon>Actinomycetota</taxon>
        <taxon>Actinomycetes</taxon>
        <taxon>Pseudonocardiales</taxon>
        <taxon>Pseudonocardiaceae</taxon>
        <taxon>Saccharothrix</taxon>
    </lineage>
</organism>
<evidence type="ECO:0000313" key="1">
    <source>
        <dbReference type="EMBL" id="MBB5954379.1"/>
    </source>
</evidence>
<protein>
    <submittedName>
        <fullName evidence="1">Uncharacterized protein</fullName>
    </submittedName>
</protein>
<evidence type="ECO:0000313" key="2">
    <source>
        <dbReference type="Proteomes" id="UP000547510"/>
    </source>
</evidence>
<proteinExistence type="predicted"/>
<dbReference type="Proteomes" id="UP000547510">
    <property type="component" value="Unassembled WGS sequence"/>
</dbReference>
<name>A0A841CAE8_9PSEU</name>
<reference evidence="1 2" key="1">
    <citation type="submission" date="2020-08" db="EMBL/GenBank/DDBJ databases">
        <title>Genomic Encyclopedia of Type Strains, Phase III (KMG-III): the genomes of soil and plant-associated and newly described type strains.</title>
        <authorList>
            <person name="Whitman W."/>
        </authorList>
    </citation>
    <scope>NUCLEOTIDE SEQUENCE [LARGE SCALE GENOMIC DNA]</scope>
    <source>
        <strain evidence="1 2">CECT 8640</strain>
    </source>
</reference>
<sequence length="29" mass="3143">MLFVAEAGHVAQDGEDLVDDDAHVQAQDF</sequence>
<comment type="caution">
    <text evidence="1">The sequence shown here is derived from an EMBL/GenBank/DDBJ whole genome shotgun (WGS) entry which is preliminary data.</text>
</comment>
<dbReference type="AlphaFoldDB" id="A0A841CAE8"/>
<gene>
    <name evidence="1" type="ORF">FHS29_000949</name>
</gene>
<accession>A0A841CAE8</accession>
<dbReference type="EMBL" id="JACHJN010000001">
    <property type="protein sequence ID" value="MBB5954379.1"/>
    <property type="molecule type" value="Genomic_DNA"/>
</dbReference>